<dbReference type="Gene3D" id="1.25.40.10">
    <property type="entry name" value="Tetratricopeptide repeat domain"/>
    <property type="match status" value="2"/>
</dbReference>
<sequence>MSMSAQNPSSRSDPRDAVPASVRGAVDLGAAPAGGSGGVAPGASGAGAPSAGAPGRFRRDAENVQQFQEIAELSAQVPVVLVLWAGYSQESVQFVDQVAGEIDAFDGRILLTAVDIEKLPEIAQALQVQSVPSVVAMIGGRPVPIAQSTVPVEQLAPVFKELLTLAEQNGVQGTVEPAAPAESEPEPLPPLHQEAVDKLEAGDLDGAEEAYQRAIRENPGDNDAKLALAQVHLLQRVTVMDAAAVREAAAERPDDLQAQLDAADLDLSGGHVEDAFRRLLNLVRRSAGDDRETVRKRLIDLFAVVGAEDQRVVAARSQLMRALF</sequence>
<accession>A0A5J5L1F0</accession>
<dbReference type="Pfam" id="PF14559">
    <property type="entry name" value="TPR_19"/>
    <property type="match status" value="1"/>
</dbReference>
<dbReference type="Pfam" id="PF14561">
    <property type="entry name" value="TPR_20"/>
    <property type="match status" value="1"/>
</dbReference>
<reference evidence="2 3" key="1">
    <citation type="submission" date="2019-05" db="EMBL/GenBank/DDBJ databases">
        <title>Kocuria coralli sp. nov., a novel actinobacterium isolated from coral reef seawater.</title>
        <authorList>
            <person name="Li J."/>
        </authorList>
    </citation>
    <scope>NUCLEOTIDE SEQUENCE [LARGE SCALE GENOMIC DNA]</scope>
    <source>
        <strain evidence="2 3">SCSIO 13007</strain>
    </source>
</reference>
<dbReference type="InterPro" id="IPR036249">
    <property type="entry name" value="Thioredoxin-like_sf"/>
</dbReference>
<dbReference type="SUPFAM" id="SSF52833">
    <property type="entry name" value="Thioredoxin-like"/>
    <property type="match status" value="1"/>
</dbReference>
<dbReference type="InterPro" id="IPR011990">
    <property type="entry name" value="TPR-like_helical_dom_sf"/>
</dbReference>
<gene>
    <name evidence="2" type="ORF">FCK90_01200</name>
</gene>
<name>A0A5J5L1F0_9MICC</name>
<dbReference type="Proteomes" id="UP000325957">
    <property type="component" value="Unassembled WGS sequence"/>
</dbReference>
<keyword evidence="3" id="KW-1185">Reference proteome</keyword>
<feature type="region of interest" description="Disordered" evidence="1">
    <location>
        <begin position="1"/>
        <end position="56"/>
    </location>
</feature>
<evidence type="ECO:0000256" key="1">
    <source>
        <dbReference type="SAM" id="MobiDB-lite"/>
    </source>
</evidence>
<protein>
    <submittedName>
        <fullName evidence="2">Tetratricopeptide repeat protein</fullName>
    </submittedName>
</protein>
<dbReference type="EMBL" id="SZWF01000001">
    <property type="protein sequence ID" value="KAA9395663.1"/>
    <property type="molecule type" value="Genomic_DNA"/>
</dbReference>
<feature type="compositionally biased region" description="Low complexity" evidence="1">
    <location>
        <begin position="41"/>
        <end position="55"/>
    </location>
</feature>
<dbReference type="AlphaFoldDB" id="A0A5J5L1F0"/>
<organism evidence="2 3">
    <name type="scientific">Kocuria coralli</name>
    <dbReference type="NCBI Taxonomy" id="1461025"/>
    <lineage>
        <taxon>Bacteria</taxon>
        <taxon>Bacillati</taxon>
        <taxon>Actinomycetota</taxon>
        <taxon>Actinomycetes</taxon>
        <taxon>Micrococcales</taxon>
        <taxon>Micrococcaceae</taxon>
        <taxon>Kocuria</taxon>
    </lineage>
</organism>
<dbReference type="SUPFAM" id="SSF48452">
    <property type="entry name" value="TPR-like"/>
    <property type="match status" value="1"/>
</dbReference>
<dbReference type="OrthoDB" id="5181746at2"/>
<proteinExistence type="predicted"/>
<evidence type="ECO:0000313" key="2">
    <source>
        <dbReference type="EMBL" id="KAA9395663.1"/>
    </source>
</evidence>
<comment type="caution">
    <text evidence="2">The sequence shown here is derived from an EMBL/GenBank/DDBJ whole genome shotgun (WGS) entry which is preliminary data.</text>
</comment>
<evidence type="ECO:0000313" key="3">
    <source>
        <dbReference type="Proteomes" id="UP000325957"/>
    </source>
</evidence>
<feature type="compositionally biased region" description="Polar residues" evidence="1">
    <location>
        <begin position="1"/>
        <end position="11"/>
    </location>
</feature>
<dbReference type="RefSeq" id="WP_158032469.1">
    <property type="nucleotide sequence ID" value="NZ_ML708610.1"/>
</dbReference>
<dbReference type="Gene3D" id="3.40.30.10">
    <property type="entry name" value="Glutaredoxin"/>
    <property type="match status" value="1"/>
</dbReference>